<accession>A0ABY4KRH3</accession>
<evidence type="ECO:0000313" key="3">
    <source>
        <dbReference type="Proteomes" id="UP000831189"/>
    </source>
</evidence>
<dbReference type="InterPro" id="IPR037522">
    <property type="entry name" value="HD_GYP_dom"/>
</dbReference>
<evidence type="ECO:0000259" key="1">
    <source>
        <dbReference type="PROSITE" id="PS51832"/>
    </source>
</evidence>
<evidence type="ECO:0000313" key="2">
    <source>
        <dbReference type="EMBL" id="UPQ83025.1"/>
    </source>
</evidence>
<dbReference type="EMBL" id="CP096208">
    <property type="protein sequence ID" value="UPQ83025.1"/>
    <property type="molecule type" value="Genomic_DNA"/>
</dbReference>
<dbReference type="PANTHER" id="PTHR43155:SF2">
    <property type="entry name" value="CYCLIC DI-GMP PHOSPHODIESTERASE PA4108"/>
    <property type="match status" value="1"/>
</dbReference>
<dbReference type="SMART" id="SM00471">
    <property type="entry name" value="HDc"/>
    <property type="match status" value="1"/>
</dbReference>
<dbReference type="Gene3D" id="1.10.3210.10">
    <property type="entry name" value="Hypothetical protein af1432"/>
    <property type="match status" value="1"/>
</dbReference>
<dbReference type="Pfam" id="PF11871">
    <property type="entry name" value="DUF3391"/>
    <property type="match status" value="1"/>
</dbReference>
<feature type="domain" description="HD-GYP" evidence="1">
    <location>
        <begin position="138"/>
        <end position="333"/>
    </location>
</feature>
<dbReference type="InterPro" id="IPR003607">
    <property type="entry name" value="HD/PDEase_dom"/>
</dbReference>
<dbReference type="InterPro" id="IPR021812">
    <property type="entry name" value="DUF3391"/>
</dbReference>
<name>A0ABY4KRH3_9PSED</name>
<organism evidence="2 3">
    <name type="scientific">Pseudomonas knackmussii</name>
    <dbReference type="NCBI Taxonomy" id="65741"/>
    <lineage>
        <taxon>Bacteria</taxon>
        <taxon>Pseudomonadati</taxon>
        <taxon>Pseudomonadota</taxon>
        <taxon>Gammaproteobacteria</taxon>
        <taxon>Pseudomonadales</taxon>
        <taxon>Pseudomonadaceae</taxon>
        <taxon>Pseudomonas</taxon>
    </lineage>
</organism>
<reference evidence="2 3" key="1">
    <citation type="submission" date="2022-04" db="EMBL/GenBank/DDBJ databases">
        <title>Pseudomonas knackmussii B09-2.</title>
        <authorList>
            <person name="Deng Y."/>
        </authorList>
    </citation>
    <scope>NUCLEOTIDE SEQUENCE [LARGE SCALE GENOMIC DNA]</scope>
    <source>
        <strain evidence="2 3">B09-2</strain>
    </source>
</reference>
<sequence length="400" mass="44012">MLRKVSTDQLRFGMYIQSIEGGWFSHPFWRTRFLLSEPSDLQALRGSGVQGVWIDTAKGVDAADEPNVAAEPHDPVSLAPAAEMPQRAATCCARDELQRASRTLNCSKQAVASLLNEARLGNAVDVQTCLPLVEEISESLSRNASALIGLARLKARDEYTYMHSVSVCALMVALARQLGLGEAQVREAGLAGLLHDVGKMVMPPEVLNKPGKLTDSEFDIMRTHPERGHAMLVQGNAMPEAVLDVCLHHHEKIDGSGYPKKLKGEQISLLARMGAICDVYDAITSKRPYKDAWDAASSLSQMAQWKGHFDVKVFHAFVKSVGIYPLGTLVRLESGRLGVVVDQNPGKLTEPVLRVFYSTKTRMPITQQDLDLTHKPGADRIVSREDPASWGFANLDEFWQ</sequence>
<proteinExistence type="predicted"/>
<dbReference type="InterPro" id="IPR006675">
    <property type="entry name" value="HDIG_dom"/>
</dbReference>
<gene>
    <name evidence="2" type="ORF">M0M42_01005</name>
</gene>
<dbReference type="Proteomes" id="UP000831189">
    <property type="component" value="Chromosome"/>
</dbReference>
<dbReference type="Pfam" id="PF13487">
    <property type="entry name" value="HD_5"/>
    <property type="match status" value="1"/>
</dbReference>
<dbReference type="SUPFAM" id="SSF109604">
    <property type="entry name" value="HD-domain/PDEase-like"/>
    <property type="match status" value="1"/>
</dbReference>
<dbReference type="PROSITE" id="PS51832">
    <property type="entry name" value="HD_GYP"/>
    <property type="match status" value="1"/>
</dbReference>
<dbReference type="PANTHER" id="PTHR43155">
    <property type="entry name" value="CYCLIC DI-GMP PHOSPHODIESTERASE PA4108-RELATED"/>
    <property type="match status" value="1"/>
</dbReference>
<dbReference type="CDD" id="cd00077">
    <property type="entry name" value="HDc"/>
    <property type="match status" value="1"/>
</dbReference>
<dbReference type="NCBIfam" id="TIGR00277">
    <property type="entry name" value="HDIG"/>
    <property type="match status" value="1"/>
</dbReference>
<protein>
    <submittedName>
        <fullName evidence="2">HD-GYP domain-containing protein</fullName>
    </submittedName>
</protein>
<keyword evidence="3" id="KW-1185">Reference proteome</keyword>